<dbReference type="AlphaFoldDB" id="A0A7S2S1F3"/>
<dbReference type="EMBL" id="HBHK01014081">
    <property type="protein sequence ID" value="CAD9685550.1"/>
    <property type="molecule type" value="Transcribed_RNA"/>
</dbReference>
<sequence length="107" mass="11543">MDSVEGLLTNWLVVYTRIGLEVMDGNAFVWLCLGLGVGIWVTENCLSLRVIRLVGALISLIVYYFVFAAIGLVVFGEAAEAKRATLAIGLCFVTGVISPASLYETPK</sequence>
<keyword evidence="1" id="KW-0812">Transmembrane</keyword>
<name>A0A7S2S1F3_9STRA</name>
<reference evidence="2" key="1">
    <citation type="submission" date="2021-01" db="EMBL/GenBank/DDBJ databases">
        <authorList>
            <person name="Corre E."/>
            <person name="Pelletier E."/>
            <person name="Niang G."/>
            <person name="Scheremetjew M."/>
            <person name="Finn R."/>
            <person name="Kale V."/>
            <person name="Holt S."/>
            <person name="Cochrane G."/>
            <person name="Meng A."/>
            <person name="Brown T."/>
            <person name="Cohen L."/>
        </authorList>
    </citation>
    <scope>NUCLEOTIDE SEQUENCE</scope>
    <source>
        <strain evidence="2">NY070348D</strain>
    </source>
</reference>
<feature type="transmembrane region" description="Helical" evidence="1">
    <location>
        <begin position="86"/>
        <end position="103"/>
    </location>
</feature>
<keyword evidence="1" id="KW-0472">Membrane</keyword>
<protein>
    <submittedName>
        <fullName evidence="2">Uncharacterized protein</fullName>
    </submittedName>
</protein>
<organism evidence="2">
    <name type="scientific">Mucochytrium quahogii</name>
    <dbReference type="NCBI Taxonomy" id="96639"/>
    <lineage>
        <taxon>Eukaryota</taxon>
        <taxon>Sar</taxon>
        <taxon>Stramenopiles</taxon>
        <taxon>Bigyra</taxon>
        <taxon>Labyrinthulomycetes</taxon>
        <taxon>Thraustochytrida</taxon>
        <taxon>Thraustochytriidae</taxon>
        <taxon>Mucochytrium</taxon>
    </lineage>
</organism>
<proteinExistence type="predicted"/>
<evidence type="ECO:0000313" key="2">
    <source>
        <dbReference type="EMBL" id="CAD9685550.1"/>
    </source>
</evidence>
<keyword evidence="1" id="KW-1133">Transmembrane helix</keyword>
<evidence type="ECO:0000256" key="1">
    <source>
        <dbReference type="SAM" id="Phobius"/>
    </source>
</evidence>
<accession>A0A7S2S1F3</accession>
<feature type="transmembrane region" description="Helical" evidence="1">
    <location>
        <begin position="27"/>
        <end position="46"/>
    </location>
</feature>
<feature type="transmembrane region" description="Helical" evidence="1">
    <location>
        <begin position="53"/>
        <end position="74"/>
    </location>
</feature>
<gene>
    <name evidence="2" type="ORF">QSP1433_LOCUS8843</name>
</gene>